<gene>
    <name evidence="3" type="ORF">F4562_005596</name>
</gene>
<dbReference type="SUPFAM" id="SSF53955">
    <property type="entry name" value="Lysozyme-like"/>
    <property type="match status" value="1"/>
</dbReference>
<organism evidence="3 4">
    <name type="scientific">Streptosporangium becharense</name>
    <dbReference type="NCBI Taxonomy" id="1816182"/>
    <lineage>
        <taxon>Bacteria</taxon>
        <taxon>Bacillati</taxon>
        <taxon>Actinomycetota</taxon>
        <taxon>Actinomycetes</taxon>
        <taxon>Streptosporangiales</taxon>
        <taxon>Streptosporangiaceae</taxon>
        <taxon>Streptosporangium</taxon>
    </lineage>
</organism>
<dbReference type="Gene3D" id="1.10.530.10">
    <property type="match status" value="1"/>
</dbReference>
<dbReference type="Proteomes" id="UP000540685">
    <property type="component" value="Unassembled WGS sequence"/>
</dbReference>
<keyword evidence="4" id="KW-1185">Reference proteome</keyword>
<feature type="signal peptide" evidence="1">
    <location>
        <begin position="1"/>
        <end position="27"/>
    </location>
</feature>
<dbReference type="Pfam" id="PF01464">
    <property type="entry name" value="SLT"/>
    <property type="match status" value="1"/>
</dbReference>
<protein>
    <recommendedName>
        <fullName evidence="2">Transglycosylase SLT domain-containing protein</fullName>
    </recommendedName>
</protein>
<evidence type="ECO:0000259" key="2">
    <source>
        <dbReference type="Pfam" id="PF01464"/>
    </source>
</evidence>
<keyword evidence="1" id="KW-0732">Signal</keyword>
<evidence type="ECO:0000313" key="3">
    <source>
        <dbReference type="EMBL" id="MBB5822534.1"/>
    </source>
</evidence>
<feature type="chain" id="PRO_5030877962" description="Transglycosylase SLT domain-containing protein" evidence="1">
    <location>
        <begin position="28"/>
        <end position="130"/>
    </location>
</feature>
<accession>A0A7W9IM22</accession>
<reference evidence="3 4" key="1">
    <citation type="submission" date="2020-08" db="EMBL/GenBank/DDBJ databases">
        <title>Sequencing the genomes of 1000 actinobacteria strains.</title>
        <authorList>
            <person name="Klenk H.-P."/>
        </authorList>
    </citation>
    <scope>NUCLEOTIDE SEQUENCE [LARGE SCALE GENOMIC DNA]</scope>
    <source>
        <strain evidence="3 4">DSM 46887</strain>
    </source>
</reference>
<proteinExistence type="predicted"/>
<evidence type="ECO:0000256" key="1">
    <source>
        <dbReference type="SAM" id="SignalP"/>
    </source>
</evidence>
<feature type="domain" description="Transglycosylase SLT" evidence="2">
    <location>
        <begin position="58"/>
        <end position="116"/>
    </location>
</feature>
<comment type="caution">
    <text evidence="3">The sequence shown here is derived from an EMBL/GenBank/DDBJ whole genome shotgun (WGS) entry which is preliminary data.</text>
</comment>
<dbReference type="AlphaFoldDB" id="A0A7W9IM22"/>
<name>A0A7W9IM22_9ACTN</name>
<dbReference type="InterPro" id="IPR023346">
    <property type="entry name" value="Lysozyme-like_dom_sf"/>
</dbReference>
<dbReference type="RefSeq" id="WP_184541515.1">
    <property type="nucleotide sequence ID" value="NZ_JACHMP010000001.1"/>
</dbReference>
<dbReference type="InterPro" id="IPR008258">
    <property type="entry name" value="Transglycosylase_SLT_dom_1"/>
</dbReference>
<sequence>MSTLRRTGALVITSVLALGTTATVAQAATAEAGSKAVARSMVSAHGWSTKQFGCLSRLWTKESNWNHRARNRSSGAYGIPQALPAGKMASAGRDWRTNPRTQIRWGLGYIKERYGSPCRAWAHSRSRGWY</sequence>
<evidence type="ECO:0000313" key="4">
    <source>
        <dbReference type="Proteomes" id="UP000540685"/>
    </source>
</evidence>
<dbReference type="EMBL" id="JACHMP010000001">
    <property type="protein sequence ID" value="MBB5822534.1"/>
    <property type="molecule type" value="Genomic_DNA"/>
</dbReference>